<dbReference type="GO" id="GO:0015031">
    <property type="term" value="P:protein transport"/>
    <property type="evidence" value="ECO:0007669"/>
    <property type="project" value="UniProtKB-KW"/>
</dbReference>
<name>A0A3B4X060_SERLL</name>
<comment type="similarity">
    <text evidence="3">Belongs to the YIF1 family.</text>
</comment>
<comment type="subcellular location">
    <subcellularLocation>
        <location evidence="1">Endoplasmic reticulum membrane</location>
        <topology evidence="1">Multi-pass membrane protein</topology>
    </subcellularLocation>
    <subcellularLocation>
        <location evidence="2">Golgi apparatus membrane</location>
        <topology evidence="2">Multi-pass membrane protein</topology>
    </subcellularLocation>
</comment>
<dbReference type="GeneTree" id="ENSGT00940000180610"/>
<evidence type="ECO:0000256" key="3">
    <source>
        <dbReference type="ARBA" id="ARBA00009727"/>
    </source>
</evidence>
<dbReference type="GO" id="GO:0000139">
    <property type="term" value="C:Golgi membrane"/>
    <property type="evidence" value="ECO:0007669"/>
    <property type="project" value="UniProtKB-SubCell"/>
</dbReference>
<evidence type="ECO:0000256" key="4">
    <source>
        <dbReference type="ARBA" id="ARBA00022448"/>
    </source>
</evidence>
<sequence length="73" mass="8366">MIVGVVAGLMFGKPAYYLSLLWCCAAIFVFMVSRRVLSVNLNGARNQLRMYLTMSIAAAQPIFMYWLTYHLIR</sequence>
<evidence type="ECO:0000256" key="10">
    <source>
        <dbReference type="ARBA" id="ARBA00023136"/>
    </source>
</evidence>
<keyword evidence="4" id="KW-0813">Transport</keyword>
<evidence type="ECO:0000313" key="12">
    <source>
        <dbReference type="Ensembl" id="ENSSLDP00000008812.1"/>
    </source>
</evidence>
<keyword evidence="10 11" id="KW-0472">Membrane</keyword>
<dbReference type="GO" id="GO:0005793">
    <property type="term" value="C:endoplasmic reticulum-Golgi intermediate compartment"/>
    <property type="evidence" value="ECO:0007669"/>
    <property type="project" value="TreeGrafter"/>
</dbReference>
<keyword evidence="8 11" id="KW-1133">Transmembrane helix</keyword>
<evidence type="ECO:0000256" key="8">
    <source>
        <dbReference type="ARBA" id="ARBA00022989"/>
    </source>
</evidence>
<dbReference type="AlphaFoldDB" id="A0A3B4X060"/>
<evidence type="ECO:0000256" key="6">
    <source>
        <dbReference type="ARBA" id="ARBA00022824"/>
    </source>
</evidence>
<dbReference type="InterPro" id="IPR005578">
    <property type="entry name" value="Yif1_fam"/>
</dbReference>
<keyword evidence="9" id="KW-0333">Golgi apparatus</keyword>
<evidence type="ECO:0000256" key="9">
    <source>
        <dbReference type="ARBA" id="ARBA00023034"/>
    </source>
</evidence>
<dbReference type="GO" id="GO:0006888">
    <property type="term" value="P:endoplasmic reticulum to Golgi vesicle-mediated transport"/>
    <property type="evidence" value="ECO:0007669"/>
    <property type="project" value="InterPro"/>
</dbReference>
<keyword evidence="7" id="KW-0653">Protein transport</keyword>
<evidence type="ECO:0000256" key="7">
    <source>
        <dbReference type="ARBA" id="ARBA00022927"/>
    </source>
</evidence>
<evidence type="ECO:0000256" key="11">
    <source>
        <dbReference type="SAM" id="Phobius"/>
    </source>
</evidence>
<protein>
    <submittedName>
        <fullName evidence="12">Uncharacterized protein</fullName>
    </submittedName>
</protein>
<dbReference type="GO" id="GO:0005789">
    <property type="term" value="C:endoplasmic reticulum membrane"/>
    <property type="evidence" value="ECO:0007669"/>
    <property type="project" value="UniProtKB-SubCell"/>
</dbReference>
<evidence type="ECO:0000256" key="5">
    <source>
        <dbReference type="ARBA" id="ARBA00022692"/>
    </source>
</evidence>
<dbReference type="Proteomes" id="UP000261360">
    <property type="component" value="Unplaced"/>
</dbReference>
<dbReference type="STRING" id="1841481.ENSSLDP00000008812"/>
<keyword evidence="5 11" id="KW-0812">Transmembrane</keyword>
<accession>A0A3B4X060</accession>
<feature type="transmembrane region" description="Helical" evidence="11">
    <location>
        <begin position="48"/>
        <end position="67"/>
    </location>
</feature>
<dbReference type="PANTHER" id="PTHR14083">
    <property type="entry name" value="YIP1 INTERACTING FACTOR HOMOLOG YIF1 PROTEIN"/>
    <property type="match status" value="1"/>
</dbReference>
<evidence type="ECO:0000313" key="13">
    <source>
        <dbReference type="Proteomes" id="UP000261360"/>
    </source>
</evidence>
<reference evidence="12" key="2">
    <citation type="submission" date="2025-09" db="UniProtKB">
        <authorList>
            <consortium name="Ensembl"/>
        </authorList>
    </citation>
    <scope>IDENTIFICATION</scope>
</reference>
<dbReference type="GO" id="GO:0030134">
    <property type="term" value="C:COPII-coated ER to Golgi transport vesicle"/>
    <property type="evidence" value="ECO:0007669"/>
    <property type="project" value="TreeGrafter"/>
</dbReference>
<evidence type="ECO:0000256" key="2">
    <source>
        <dbReference type="ARBA" id="ARBA00004653"/>
    </source>
</evidence>
<feature type="transmembrane region" description="Helical" evidence="11">
    <location>
        <begin position="15"/>
        <end position="36"/>
    </location>
</feature>
<keyword evidence="13" id="KW-1185">Reference proteome</keyword>
<keyword evidence="6" id="KW-0256">Endoplasmic reticulum</keyword>
<dbReference type="PANTHER" id="PTHR14083:SF1">
    <property type="entry name" value="PROTEIN YIF1B"/>
    <property type="match status" value="1"/>
</dbReference>
<organism evidence="12 13">
    <name type="scientific">Seriola lalandi dorsalis</name>
    <dbReference type="NCBI Taxonomy" id="1841481"/>
    <lineage>
        <taxon>Eukaryota</taxon>
        <taxon>Metazoa</taxon>
        <taxon>Chordata</taxon>
        <taxon>Craniata</taxon>
        <taxon>Vertebrata</taxon>
        <taxon>Euteleostomi</taxon>
        <taxon>Actinopterygii</taxon>
        <taxon>Neopterygii</taxon>
        <taxon>Teleostei</taxon>
        <taxon>Neoteleostei</taxon>
        <taxon>Acanthomorphata</taxon>
        <taxon>Carangaria</taxon>
        <taxon>Carangiformes</taxon>
        <taxon>Carangidae</taxon>
        <taxon>Seriola</taxon>
    </lineage>
</organism>
<proteinExistence type="inferred from homology"/>
<evidence type="ECO:0000256" key="1">
    <source>
        <dbReference type="ARBA" id="ARBA00004477"/>
    </source>
</evidence>
<reference evidence="12" key="1">
    <citation type="submission" date="2025-08" db="UniProtKB">
        <authorList>
            <consortium name="Ensembl"/>
        </authorList>
    </citation>
    <scope>IDENTIFICATION</scope>
</reference>
<dbReference type="Ensembl" id="ENSSLDT00000009106.1">
    <property type="protein sequence ID" value="ENSSLDP00000008812.1"/>
    <property type="gene ID" value="ENSSLDG00000006995.1"/>
</dbReference>